<sequence length="177" mass="19512">MISDFSCRKGGGCPSRPAVPKKKSEGRGHGVRDIFRAVASHPLRSCRATATNPHTTIRRSPTQRRPRHTWQGKSGSSFQLVLRGKRTTKMHCSPGYPSQCTRADHPRSHARYSIDPCDDPFFSTLRSRIVPTSFLAGATPPPQPLLDSSTYRDAFVAGGQLGELSRRAFAVIPIEFP</sequence>
<evidence type="ECO:0000313" key="3">
    <source>
        <dbReference type="Proteomes" id="UP001586593"/>
    </source>
</evidence>
<proteinExistence type="predicted"/>
<dbReference type="Proteomes" id="UP001586593">
    <property type="component" value="Unassembled WGS sequence"/>
</dbReference>
<feature type="compositionally biased region" description="Polar residues" evidence="1">
    <location>
        <begin position="48"/>
        <end position="60"/>
    </location>
</feature>
<gene>
    <name evidence="2" type="ORF">VTK73DRAFT_8872</name>
</gene>
<dbReference type="EMBL" id="JAZHXJ010000686">
    <property type="protein sequence ID" value="KAL1853892.1"/>
    <property type="molecule type" value="Genomic_DNA"/>
</dbReference>
<keyword evidence="3" id="KW-1185">Reference proteome</keyword>
<feature type="compositionally biased region" description="Basic residues" evidence="1">
    <location>
        <begin position="61"/>
        <end position="70"/>
    </location>
</feature>
<evidence type="ECO:0000256" key="1">
    <source>
        <dbReference type="SAM" id="MobiDB-lite"/>
    </source>
</evidence>
<comment type="caution">
    <text evidence="2">The sequence shown here is derived from an EMBL/GenBank/DDBJ whole genome shotgun (WGS) entry which is preliminary data.</text>
</comment>
<feature type="region of interest" description="Disordered" evidence="1">
    <location>
        <begin position="1"/>
        <end position="30"/>
    </location>
</feature>
<evidence type="ECO:0000313" key="2">
    <source>
        <dbReference type="EMBL" id="KAL1853892.1"/>
    </source>
</evidence>
<accession>A0ABR3W5L0</accession>
<protein>
    <submittedName>
        <fullName evidence="2">Uncharacterized protein</fullName>
    </submittedName>
</protein>
<feature type="region of interest" description="Disordered" evidence="1">
    <location>
        <begin position="45"/>
        <end position="76"/>
    </location>
</feature>
<reference evidence="2 3" key="1">
    <citation type="journal article" date="2024" name="Commun. Biol.">
        <title>Comparative genomic analysis of thermophilic fungi reveals convergent evolutionary adaptations and gene losses.</title>
        <authorList>
            <person name="Steindorff A.S."/>
            <person name="Aguilar-Pontes M.V."/>
            <person name="Robinson A.J."/>
            <person name="Andreopoulos B."/>
            <person name="LaButti K."/>
            <person name="Kuo A."/>
            <person name="Mondo S."/>
            <person name="Riley R."/>
            <person name="Otillar R."/>
            <person name="Haridas S."/>
            <person name="Lipzen A."/>
            <person name="Grimwood J."/>
            <person name="Schmutz J."/>
            <person name="Clum A."/>
            <person name="Reid I.D."/>
            <person name="Moisan M.C."/>
            <person name="Butler G."/>
            <person name="Nguyen T.T.M."/>
            <person name="Dewar K."/>
            <person name="Conant G."/>
            <person name="Drula E."/>
            <person name="Henrissat B."/>
            <person name="Hansel C."/>
            <person name="Singer S."/>
            <person name="Hutchinson M.I."/>
            <person name="de Vries R.P."/>
            <person name="Natvig D.O."/>
            <person name="Powell A.J."/>
            <person name="Tsang A."/>
            <person name="Grigoriev I.V."/>
        </authorList>
    </citation>
    <scope>NUCLEOTIDE SEQUENCE [LARGE SCALE GENOMIC DNA]</scope>
    <source>
        <strain evidence="2 3">ATCC 24622</strain>
    </source>
</reference>
<name>A0ABR3W5L0_9PEZI</name>
<organism evidence="2 3">
    <name type="scientific">Phialemonium thermophilum</name>
    <dbReference type="NCBI Taxonomy" id="223376"/>
    <lineage>
        <taxon>Eukaryota</taxon>
        <taxon>Fungi</taxon>
        <taxon>Dikarya</taxon>
        <taxon>Ascomycota</taxon>
        <taxon>Pezizomycotina</taxon>
        <taxon>Sordariomycetes</taxon>
        <taxon>Sordariomycetidae</taxon>
        <taxon>Cephalothecales</taxon>
        <taxon>Cephalothecaceae</taxon>
        <taxon>Phialemonium</taxon>
    </lineage>
</organism>